<dbReference type="EMBL" id="CP042433">
    <property type="protein sequence ID" value="QEC56144.1"/>
    <property type="molecule type" value="Genomic_DNA"/>
</dbReference>
<dbReference type="AlphaFoldDB" id="A0A5B8UHM6"/>
<keyword evidence="5" id="KW-0998">Cell outer membrane</keyword>
<dbReference type="RefSeq" id="WP_146786253.1">
    <property type="nucleotide sequence ID" value="NZ_BAABIO010000001.1"/>
</dbReference>
<evidence type="ECO:0000313" key="9">
    <source>
        <dbReference type="Proteomes" id="UP000321204"/>
    </source>
</evidence>
<dbReference type="InterPro" id="IPR033985">
    <property type="entry name" value="SusD-like_N"/>
</dbReference>
<evidence type="ECO:0000256" key="3">
    <source>
        <dbReference type="ARBA" id="ARBA00022729"/>
    </source>
</evidence>
<dbReference type="Pfam" id="PF07980">
    <property type="entry name" value="SusD_RagB"/>
    <property type="match status" value="1"/>
</dbReference>
<protein>
    <submittedName>
        <fullName evidence="8">RagB/SusD family nutrient uptake outer membrane protein</fullName>
    </submittedName>
</protein>
<comment type="subcellular location">
    <subcellularLocation>
        <location evidence="1">Cell outer membrane</location>
    </subcellularLocation>
</comment>
<keyword evidence="4" id="KW-0472">Membrane</keyword>
<evidence type="ECO:0000259" key="6">
    <source>
        <dbReference type="Pfam" id="PF07980"/>
    </source>
</evidence>
<dbReference type="CDD" id="cd08977">
    <property type="entry name" value="SusD"/>
    <property type="match status" value="1"/>
</dbReference>
<evidence type="ECO:0000256" key="1">
    <source>
        <dbReference type="ARBA" id="ARBA00004442"/>
    </source>
</evidence>
<name>A0A5B8UHM6_9BACT</name>
<organism evidence="8 9">
    <name type="scientific">Flavisolibacter ginsenosidimutans</name>
    <dbReference type="NCBI Taxonomy" id="661481"/>
    <lineage>
        <taxon>Bacteria</taxon>
        <taxon>Pseudomonadati</taxon>
        <taxon>Bacteroidota</taxon>
        <taxon>Chitinophagia</taxon>
        <taxon>Chitinophagales</taxon>
        <taxon>Chitinophagaceae</taxon>
        <taxon>Flavisolibacter</taxon>
    </lineage>
</organism>
<gene>
    <name evidence="8" type="ORF">FSB75_09645</name>
</gene>
<evidence type="ECO:0000259" key="7">
    <source>
        <dbReference type="Pfam" id="PF14322"/>
    </source>
</evidence>
<feature type="domain" description="RagB/SusD" evidence="6">
    <location>
        <begin position="358"/>
        <end position="509"/>
    </location>
</feature>
<dbReference type="Proteomes" id="UP000321204">
    <property type="component" value="Chromosome"/>
</dbReference>
<dbReference type="InterPro" id="IPR012944">
    <property type="entry name" value="SusD_RagB_dom"/>
</dbReference>
<evidence type="ECO:0000256" key="5">
    <source>
        <dbReference type="ARBA" id="ARBA00023237"/>
    </source>
</evidence>
<evidence type="ECO:0000313" key="8">
    <source>
        <dbReference type="EMBL" id="QEC56144.1"/>
    </source>
</evidence>
<feature type="domain" description="SusD-like N-terminal" evidence="7">
    <location>
        <begin position="22"/>
        <end position="230"/>
    </location>
</feature>
<keyword evidence="9" id="KW-1185">Reference proteome</keyword>
<evidence type="ECO:0000256" key="2">
    <source>
        <dbReference type="ARBA" id="ARBA00006275"/>
    </source>
</evidence>
<dbReference type="OrthoDB" id="1035036at2"/>
<proteinExistence type="inferred from homology"/>
<dbReference type="Gene3D" id="1.25.40.390">
    <property type="match status" value="1"/>
</dbReference>
<dbReference type="Pfam" id="PF14322">
    <property type="entry name" value="SusD-like_3"/>
    <property type="match status" value="1"/>
</dbReference>
<evidence type="ECO:0000256" key="4">
    <source>
        <dbReference type="ARBA" id="ARBA00023136"/>
    </source>
</evidence>
<dbReference type="PROSITE" id="PS51257">
    <property type="entry name" value="PROKAR_LIPOPROTEIN"/>
    <property type="match status" value="1"/>
</dbReference>
<sequence>MKKIFYSLCFVLILGAVSGCKKFLDQQPLNSVPNTEFFKSLKDINSALAGMYASLQQDMTGTGTGFTGFYFQWGELRSDNFDDNGQYSAASYKELSQNALTSGNTSANWTGFYRTIGRCNTAIKYIPQAASYDANATPTVVNNALAQCYAMRAFCYFNIIRIWGDPVVWTEPYADVSQPDEKPRSAKDSVLKNLVIPDLEKAYSLMQKNQTPTVWSINEAAICAIAADVYMWKSHDNKIQPDYNKAIAWIQNLFKAKAPNGKVFGGTSGADLEPTASWKNLFLDPSKTRESIWSIHWDNTVNGCACLPVTVGLSNNQARFDSTLQADWKKVKADIRMPGTIDTLNGLGHNDKLLKYFNMSGVFSQPAGTQPTDLNVYLVMYRLGDVYLTYAEALNKTGDLANALKYLNFIRVRAGLTAYAANDPAVSAANMENTILNERRFELYGEGKRWFDLVRTGKVMEVMDPVLKLRQARLGTAQTGFGSDVNKILWPLYRTLLEDNKKLVQNPSYN</sequence>
<comment type="similarity">
    <text evidence="2">Belongs to the SusD family.</text>
</comment>
<keyword evidence="3" id="KW-0732">Signal</keyword>
<dbReference type="SUPFAM" id="SSF48452">
    <property type="entry name" value="TPR-like"/>
    <property type="match status" value="1"/>
</dbReference>
<reference evidence="8 9" key="1">
    <citation type="journal article" date="2015" name="Int. J. Syst. Evol. Microbiol.">
        <title>Flavisolibacter ginsenosidimutans sp. nov., with ginsenoside-converting activity isolated from soil used for cultivating ginseng.</title>
        <authorList>
            <person name="Zhao Y."/>
            <person name="Liu Q."/>
            <person name="Kang M.S."/>
            <person name="Jin F."/>
            <person name="Yu H."/>
            <person name="Im W.T."/>
        </authorList>
    </citation>
    <scope>NUCLEOTIDE SEQUENCE [LARGE SCALE GENOMIC DNA]</scope>
    <source>
        <strain evidence="8 9">Gsoil 636</strain>
    </source>
</reference>
<dbReference type="InterPro" id="IPR011990">
    <property type="entry name" value="TPR-like_helical_dom_sf"/>
</dbReference>
<accession>A0A5B8UHM6</accession>
<dbReference type="GO" id="GO:0009279">
    <property type="term" value="C:cell outer membrane"/>
    <property type="evidence" value="ECO:0007669"/>
    <property type="project" value="UniProtKB-SubCell"/>
</dbReference>
<dbReference type="KEGG" id="fgg:FSB75_09645"/>